<evidence type="ECO:0000313" key="4">
    <source>
        <dbReference type="Proteomes" id="UP000229362"/>
    </source>
</evidence>
<evidence type="ECO:0008006" key="5">
    <source>
        <dbReference type="Google" id="ProtNLM"/>
    </source>
</evidence>
<evidence type="ECO:0000256" key="2">
    <source>
        <dbReference type="SAM" id="SignalP"/>
    </source>
</evidence>
<proteinExistence type="predicted"/>
<gene>
    <name evidence="3" type="ORF">COU33_04740</name>
</gene>
<feature type="transmembrane region" description="Helical" evidence="1">
    <location>
        <begin position="119"/>
        <end position="141"/>
    </location>
</feature>
<keyword evidence="1" id="KW-1133">Transmembrane helix</keyword>
<organism evidence="3 4">
    <name type="scientific">Candidatus Magasanikbacteria bacterium CG10_big_fil_rev_8_21_14_0_10_43_6</name>
    <dbReference type="NCBI Taxonomy" id="1974650"/>
    <lineage>
        <taxon>Bacteria</taxon>
        <taxon>Candidatus Magasanikiibacteriota</taxon>
    </lineage>
</organism>
<feature type="signal peptide" evidence="2">
    <location>
        <begin position="1"/>
        <end position="19"/>
    </location>
</feature>
<keyword evidence="1" id="KW-0812">Transmembrane</keyword>
<reference evidence="4" key="1">
    <citation type="submission" date="2017-09" db="EMBL/GenBank/DDBJ databases">
        <title>Depth-based differentiation of microbial function through sediment-hosted aquifers and enrichment of novel symbionts in the deep terrestrial subsurface.</title>
        <authorList>
            <person name="Probst A.J."/>
            <person name="Ladd B."/>
            <person name="Jarett J.K."/>
            <person name="Geller-Mcgrath D.E."/>
            <person name="Sieber C.M.K."/>
            <person name="Emerson J.B."/>
            <person name="Anantharaman K."/>
            <person name="Thomas B.C."/>
            <person name="Malmstrom R."/>
            <person name="Stieglmeier M."/>
            <person name="Klingl A."/>
            <person name="Woyke T."/>
            <person name="Ryan C.M."/>
            <person name="Banfield J.F."/>
        </authorList>
    </citation>
    <scope>NUCLEOTIDE SEQUENCE [LARGE SCALE GENOMIC DNA]</scope>
</reference>
<evidence type="ECO:0000313" key="3">
    <source>
        <dbReference type="EMBL" id="PIT86148.1"/>
    </source>
</evidence>
<evidence type="ECO:0000256" key="1">
    <source>
        <dbReference type="SAM" id="Phobius"/>
    </source>
</evidence>
<feature type="chain" id="PRO_5014753446" description="DUF4190 domain-containing protein" evidence="2">
    <location>
        <begin position="20"/>
        <end position="157"/>
    </location>
</feature>
<comment type="caution">
    <text evidence="3">The sequence shown here is derived from an EMBL/GenBank/DDBJ whole genome shotgun (WGS) entry which is preliminary data.</text>
</comment>
<dbReference type="AlphaFoldDB" id="A0A2M6W081"/>
<dbReference type="EMBL" id="PFBZ01000201">
    <property type="protein sequence ID" value="PIT86148.1"/>
    <property type="molecule type" value="Genomic_DNA"/>
</dbReference>
<dbReference type="Pfam" id="PF18895">
    <property type="entry name" value="T4SS_pilin"/>
    <property type="match status" value="1"/>
</dbReference>
<keyword evidence="2" id="KW-0732">Signal</keyword>
<dbReference type="InterPro" id="IPR043993">
    <property type="entry name" value="T4SS_pilin"/>
</dbReference>
<accession>A0A2M6W081</accession>
<name>A0A2M6W081_9BACT</name>
<sequence>MSLVAAFALSLVFTSIASAVGLGQACGANVACDGALICQNAVCAEPAAGGGAGQDVFGINPIKDTTKLGQKDVRQTVAEIINVALGLLGTIAVVIILAGGFQWMTAGGNEEKVGGAKKLIISGVIGLAIIMSAFAISKFVINELGTATSTKDFQRIQ</sequence>
<keyword evidence="1" id="KW-0472">Membrane</keyword>
<dbReference type="Proteomes" id="UP000229362">
    <property type="component" value="Unassembled WGS sequence"/>
</dbReference>
<protein>
    <recommendedName>
        <fullName evidence="5">DUF4190 domain-containing protein</fullName>
    </recommendedName>
</protein>
<feature type="transmembrane region" description="Helical" evidence="1">
    <location>
        <begin position="80"/>
        <end position="98"/>
    </location>
</feature>